<gene>
    <name evidence="4" type="ORF">DN752_23040</name>
</gene>
<dbReference type="GO" id="GO:0016989">
    <property type="term" value="F:sigma factor antagonist activity"/>
    <property type="evidence" value="ECO:0007669"/>
    <property type="project" value="TreeGrafter"/>
</dbReference>
<dbReference type="Pfam" id="PF04773">
    <property type="entry name" value="FecR"/>
    <property type="match status" value="1"/>
</dbReference>
<dbReference type="Pfam" id="PF16344">
    <property type="entry name" value="FecR_C"/>
    <property type="match status" value="1"/>
</dbReference>
<dbReference type="PIRSF" id="PIRSF018266">
    <property type="entry name" value="FecR"/>
    <property type="match status" value="1"/>
</dbReference>
<feature type="transmembrane region" description="Helical" evidence="1">
    <location>
        <begin position="87"/>
        <end position="105"/>
    </location>
</feature>
<dbReference type="OrthoDB" id="1099916at2"/>
<evidence type="ECO:0000313" key="5">
    <source>
        <dbReference type="Proteomes" id="UP000248688"/>
    </source>
</evidence>
<dbReference type="PANTHER" id="PTHR30273:SF2">
    <property type="entry name" value="PROTEIN FECR"/>
    <property type="match status" value="1"/>
</dbReference>
<keyword evidence="1" id="KW-0472">Membrane</keyword>
<organism evidence="4 5">
    <name type="scientific">Echinicola strongylocentroti</name>
    <dbReference type="NCBI Taxonomy" id="1795355"/>
    <lineage>
        <taxon>Bacteria</taxon>
        <taxon>Pseudomonadati</taxon>
        <taxon>Bacteroidota</taxon>
        <taxon>Cytophagia</taxon>
        <taxon>Cytophagales</taxon>
        <taxon>Cyclobacteriaceae</taxon>
        <taxon>Echinicola</taxon>
    </lineage>
</organism>
<accession>A0A2Z4IPP4</accession>
<dbReference type="InterPro" id="IPR032508">
    <property type="entry name" value="FecR_C"/>
</dbReference>
<sequence length="345" mass="39922">MENRKDIDLKIARCLQGEASEDEKREVDSWAKQSEQNEYEYERLRAYWKKPIRDPQLVNHEEQKAQIWQSFLEQQEDIPQRKTSRGWLRMVAAFLLLACGSFLFYQSDYIFQKADPDSPLWITKANQKGQKSQIQLPDGSKVWLNADSKISYQEVFSDTARVIQLGGEAFFDVVRDSLRPFIVTTEGLNVRVLGTQFNVEAFEGERDITVSLLEGAVEVHSSEEDSNEGISIQPENGISFIKQENIFQRFSKSSHKEKFNKAISWKEGVLIFEGVDMSVFIQEISRWYGVSVVVKGTPTDDWDLKGQFNNEYLSNILEAVSYSKGFEYEIEDKLVTLTFDNNQKR</sequence>
<dbReference type="AlphaFoldDB" id="A0A2Z4IPP4"/>
<keyword evidence="1" id="KW-1133">Transmembrane helix</keyword>
<evidence type="ECO:0000259" key="2">
    <source>
        <dbReference type="Pfam" id="PF04773"/>
    </source>
</evidence>
<feature type="domain" description="Protein FecR C-terminal" evidence="3">
    <location>
        <begin position="270"/>
        <end position="336"/>
    </location>
</feature>
<reference evidence="4 5" key="1">
    <citation type="submission" date="2018-06" db="EMBL/GenBank/DDBJ databases">
        <title>Echinicola strongylocentroti sp. nov., isolated from a sea urchin Strongylocentrotus intermedius.</title>
        <authorList>
            <person name="Bae S.S."/>
        </authorList>
    </citation>
    <scope>NUCLEOTIDE SEQUENCE [LARGE SCALE GENOMIC DNA]</scope>
    <source>
        <strain evidence="4 5">MEBiC08714</strain>
    </source>
</reference>
<evidence type="ECO:0000313" key="4">
    <source>
        <dbReference type="EMBL" id="AWW32787.1"/>
    </source>
</evidence>
<protein>
    <recommendedName>
        <fullName evidence="6">FecR family protein</fullName>
    </recommendedName>
</protein>
<dbReference type="Gene3D" id="2.60.120.1440">
    <property type="match status" value="1"/>
</dbReference>
<keyword evidence="5" id="KW-1185">Reference proteome</keyword>
<dbReference type="KEGG" id="est:DN752_23040"/>
<feature type="domain" description="FecR protein" evidence="2">
    <location>
        <begin position="127"/>
        <end position="218"/>
    </location>
</feature>
<evidence type="ECO:0000256" key="1">
    <source>
        <dbReference type="SAM" id="Phobius"/>
    </source>
</evidence>
<keyword evidence="1" id="KW-0812">Transmembrane</keyword>
<evidence type="ECO:0008006" key="6">
    <source>
        <dbReference type="Google" id="ProtNLM"/>
    </source>
</evidence>
<name>A0A2Z4IPP4_9BACT</name>
<dbReference type="InterPro" id="IPR006860">
    <property type="entry name" value="FecR"/>
</dbReference>
<evidence type="ECO:0000259" key="3">
    <source>
        <dbReference type="Pfam" id="PF16344"/>
    </source>
</evidence>
<dbReference type="RefSeq" id="WP_112786159.1">
    <property type="nucleotide sequence ID" value="NZ_CP030041.1"/>
</dbReference>
<dbReference type="PANTHER" id="PTHR30273">
    <property type="entry name" value="PERIPLASMIC SIGNAL SENSOR AND SIGMA FACTOR ACTIVATOR FECR-RELATED"/>
    <property type="match status" value="1"/>
</dbReference>
<proteinExistence type="predicted"/>
<dbReference type="InterPro" id="IPR012373">
    <property type="entry name" value="Ferrdict_sens_TM"/>
</dbReference>
<dbReference type="Gene3D" id="3.55.50.30">
    <property type="match status" value="1"/>
</dbReference>
<dbReference type="EMBL" id="CP030041">
    <property type="protein sequence ID" value="AWW32787.1"/>
    <property type="molecule type" value="Genomic_DNA"/>
</dbReference>
<dbReference type="Proteomes" id="UP000248688">
    <property type="component" value="Chromosome"/>
</dbReference>